<protein>
    <submittedName>
        <fullName evidence="7">Glutathione-binding protein GsiB</fullName>
    </submittedName>
</protein>
<keyword evidence="8" id="KW-1185">Reference proteome</keyword>
<gene>
    <name evidence="7" type="primary">gsiB_1</name>
    <name evidence="7" type="ORF">LA5096_00357</name>
</gene>
<evidence type="ECO:0000259" key="6">
    <source>
        <dbReference type="Pfam" id="PF00496"/>
    </source>
</evidence>
<dbReference type="RefSeq" id="WP_055116235.1">
    <property type="nucleotide sequence ID" value="NZ_CXWA01000003.1"/>
</dbReference>
<dbReference type="InterPro" id="IPR039424">
    <property type="entry name" value="SBP_5"/>
</dbReference>
<keyword evidence="3" id="KW-0813">Transport</keyword>
<name>A0A0M7AHM1_9HYPH</name>
<dbReference type="Gene3D" id="3.10.105.10">
    <property type="entry name" value="Dipeptide-binding Protein, Domain 3"/>
    <property type="match status" value="1"/>
</dbReference>
<keyword evidence="4 5" id="KW-0732">Signal</keyword>
<feature type="chain" id="PRO_5009788027" evidence="5">
    <location>
        <begin position="31"/>
        <end position="530"/>
    </location>
</feature>
<feature type="domain" description="Solute-binding protein family 5" evidence="6">
    <location>
        <begin position="74"/>
        <end position="445"/>
    </location>
</feature>
<organism evidence="7 8">
    <name type="scientific">Roseibium album</name>
    <dbReference type="NCBI Taxonomy" id="311410"/>
    <lineage>
        <taxon>Bacteria</taxon>
        <taxon>Pseudomonadati</taxon>
        <taxon>Pseudomonadota</taxon>
        <taxon>Alphaproteobacteria</taxon>
        <taxon>Hyphomicrobiales</taxon>
        <taxon>Stappiaceae</taxon>
        <taxon>Roseibium</taxon>
    </lineage>
</organism>
<comment type="subcellular location">
    <subcellularLocation>
        <location evidence="1">Periplasm</location>
    </subcellularLocation>
</comment>
<dbReference type="PIRSF" id="PIRSF002741">
    <property type="entry name" value="MppA"/>
    <property type="match status" value="1"/>
</dbReference>
<dbReference type="Proteomes" id="UP000049983">
    <property type="component" value="Unassembled WGS sequence"/>
</dbReference>
<dbReference type="InterPro" id="IPR000914">
    <property type="entry name" value="SBP_5_dom"/>
</dbReference>
<evidence type="ECO:0000256" key="3">
    <source>
        <dbReference type="ARBA" id="ARBA00022448"/>
    </source>
</evidence>
<accession>A0A0M7AHM1</accession>
<dbReference type="STRING" id="311410.LA5095_02988"/>
<feature type="signal peptide" evidence="5">
    <location>
        <begin position="1"/>
        <end position="30"/>
    </location>
</feature>
<dbReference type="AlphaFoldDB" id="A0A0M7AHM1"/>
<evidence type="ECO:0000256" key="1">
    <source>
        <dbReference type="ARBA" id="ARBA00004418"/>
    </source>
</evidence>
<dbReference type="SUPFAM" id="SSF53850">
    <property type="entry name" value="Periplasmic binding protein-like II"/>
    <property type="match status" value="1"/>
</dbReference>
<dbReference type="GO" id="GO:1904680">
    <property type="term" value="F:peptide transmembrane transporter activity"/>
    <property type="evidence" value="ECO:0007669"/>
    <property type="project" value="TreeGrafter"/>
</dbReference>
<sequence>MTKSLRRGSSYAASITLAAALLSTVSLASAAELRWSSPTDPQTMDPHAVNSAPVLGFLNNVYEGLVRRDKNMQIEGSLAESWEPLGGDGWRFHLREGVKFHDGSDLTAEDVLFSYERASSEAADTSSWFAPVKEVKIVDDYTVDFLTHAPNPIFPDSIANFMILDKGWAEANNAVRPAKDEETYATLNTNGTGPFMLASREPGVQTVLEPFEGWWDEPEHNLTKATFLPIANPATAVAGLLSGQVDLINPVPVQDVGRIENQDGLTLHQGIEARVIVLGFGHNHDALKYSDETTDKNPFQDVKVREAVQKAINAEALVDKIMRGNAEVATQLVSPQMKGHSDAATDRIGYDPDGARALLAEAGYPDGFSFGLKCPNDRYINDEALCKAMAAMLTQAGMKADLNAMPVRSYWPELRAGNFDMYLLGWSPGTFDAEHPVRFLVTTKNDEKKLGSWNFGQYSNARVDELLPQIQKEIDADKRQAMLDEVAKIIRDDVVYVPLHIQPLLWGSKSNVDLTQRADNFLMLRWINVN</sequence>
<dbReference type="Gene3D" id="3.40.190.10">
    <property type="entry name" value="Periplasmic binding protein-like II"/>
    <property type="match status" value="1"/>
</dbReference>
<dbReference type="InterPro" id="IPR030678">
    <property type="entry name" value="Peptide/Ni-bd"/>
</dbReference>
<reference evidence="8" key="1">
    <citation type="submission" date="2015-07" db="EMBL/GenBank/DDBJ databases">
        <authorList>
            <person name="Rodrigo-Torres Lidia"/>
            <person name="Arahal R.David."/>
        </authorList>
    </citation>
    <scope>NUCLEOTIDE SEQUENCE [LARGE SCALE GENOMIC DNA]</scope>
    <source>
        <strain evidence="8">CECT 5096</strain>
    </source>
</reference>
<evidence type="ECO:0000313" key="8">
    <source>
        <dbReference type="Proteomes" id="UP000049983"/>
    </source>
</evidence>
<dbReference type="GO" id="GO:0043190">
    <property type="term" value="C:ATP-binding cassette (ABC) transporter complex"/>
    <property type="evidence" value="ECO:0007669"/>
    <property type="project" value="InterPro"/>
</dbReference>
<evidence type="ECO:0000256" key="4">
    <source>
        <dbReference type="ARBA" id="ARBA00022729"/>
    </source>
</evidence>
<dbReference type="OrthoDB" id="9803988at2"/>
<dbReference type="GO" id="GO:0030288">
    <property type="term" value="C:outer membrane-bounded periplasmic space"/>
    <property type="evidence" value="ECO:0007669"/>
    <property type="project" value="UniProtKB-ARBA"/>
</dbReference>
<dbReference type="GO" id="GO:0015833">
    <property type="term" value="P:peptide transport"/>
    <property type="evidence" value="ECO:0007669"/>
    <property type="project" value="TreeGrafter"/>
</dbReference>
<dbReference type="GeneID" id="97667821"/>
<dbReference type="PANTHER" id="PTHR30290:SF9">
    <property type="entry name" value="OLIGOPEPTIDE-BINDING PROTEIN APPA"/>
    <property type="match status" value="1"/>
</dbReference>
<comment type="similarity">
    <text evidence="2">Belongs to the bacterial solute-binding protein 5 family.</text>
</comment>
<evidence type="ECO:0000256" key="5">
    <source>
        <dbReference type="SAM" id="SignalP"/>
    </source>
</evidence>
<dbReference type="EMBL" id="CXWC01000001">
    <property type="protein sequence ID" value="CTQ64366.1"/>
    <property type="molecule type" value="Genomic_DNA"/>
</dbReference>
<evidence type="ECO:0000313" key="7">
    <source>
        <dbReference type="EMBL" id="CTQ64366.1"/>
    </source>
</evidence>
<dbReference type="CDD" id="cd08498">
    <property type="entry name" value="PBP2_NikA_DppA_OppA_like_2"/>
    <property type="match status" value="1"/>
</dbReference>
<dbReference type="Pfam" id="PF00496">
    <property type="entry name" value="SBP_bac_5"/>
    <property type="match status" value="1"/>
</dbReference>
<proteinExistence type="inferred from homology"/>
<dbReference type="PANTHER" id="PTHR30290">
    <property type="entry name" value="PERIPLASMIC BINDING COMPONENT OF ABC TRANSPORTER"/>
    <property type="match status" value="1"/>
</dbReference>
<evidence type="ECO:0000256" key="2">
    <source>
        <dbReference type="ARBA" id="ARBA00005695"/>
    </source>
</evidence>